<feature type="domain" description="Glucose-6-phosphate dehydrogenase C-terminal" evidence="9">
    <location>
        <begin position="197"/>
        <end position="496"/>
    </location>
</feature>
<dbReference type="Pfam" id="PF02781">
    <property type="entry name" value="G6PD_C"/>
    <property type="match status" value="1"/>
</dbReference>
<keyword evidence="6 7" id="KW-0119">Carbohydrate metabolism</keyword>
<dbReference type="PIRSF" id="PIRSF000110">
    <property type="entry name" value="G6PD"/>
    <property type="match status" value="1"/>
</dbReference>
<feature type="binding site" evidence="7">
    <location>
        <begin position="21"/>
        <end position="28"/>
    </location>
    <ligand>
        <name>NADP(+)</name>
        <dbReference type="ChEBI" id="CHEBI:58349"/>
    </ligand>
</feature>
<accession>A0A4Q7V8T9</accession>
<keyword evidence="5 7" id="KW-0560">Oxidoreductase</keyword>
<dbReference type="RefSeq" id="WP_242617043.1">
    <property type="nucleotide sequence ID" value="NZ_SHKP01000010.1"/>
</dbReference>
<dbReference type="GO" id="GO:0006006">
    <property type="term" value="P:glucose metabolic process"/>
    <property type="evidence" value="ECO:0007669"/>
    <property type="project" value="UniProtKB-KW"/>
</dbReference>
<dbReference type="PANTHER" id="PTHR23429:SF0">
    <property type="entry name" value="GLUCOSE-6-PHOSPHATE 1-DEHYDROGENASE"/>
    <property type="match status" value="1"/>
</dbReference>
<comment type="function">
    <text evidence="7">Catalyzes the oxidation of glucose 6-phosphate to 6-phosphogluconolactone.</text>
</comment>
<evidence type="ECO:0000256" key="1">
    <source>
        <dbReference type="ARBA" id="ARBA00004937"/>
    </source>
</evidence>
<dbReference type="Gene3D" id="3.30.360.10">
    <property type="entry name" value="Dihydrodipicolinate Reductase, domain 2"/>
    <property type="match status" value="1"/>
</dbReference>
<dbReference type="InterPro" id="IPR022674">
    <property type="entry name" value="G6P_DH_NAD-bd"/>
</dbReference>
<feature type="binding site" evidence="7">
    <location>
        <position position="224"/>
    </location>
    <ligand>
        <name>substrate</name>
    </ligand>
</feature>
<proteinExistence type="inferred from homology"/>
<dbReference type="InterPro" id="IPR022675">
    <property type="entry name" value="G6P_DH_C"/>
</dbReference>
<reference evidence="10 11" key="1">
    <citation type="submission" date="2019-02" db="EMBL/GenBank/DDBJ databases">
        <title>Genomic Encyclopedia of Type Strains, Phase IV (KMG-IV): sequencing the most valuable type-strain genomes for metagenomic binning, comparative biology and taxonomic classification.</title>
        <authorList>
            <person name="Goeker M."/>
        </authorList>
    </citation>
    <scope>NUCLEOTIDE SEQUENCE [LARGE SCALE GENOMIC DNA]</scope>
    <source>
        <strain evidence="10 11">DSM 19570</strain>
    </source>
</reference>
<dbReference type="InterPro" id="IPR001282">
    <property type="entry name" value="G6P_DH"/>
</dbReference>
<keyword evidence="3 7" id="KW-0313">Glucose metabolism</keyword>
<dbReference type="SUPFAM" id="SSF51735">
    <property type="entry name" value="NAD(P)-binding Rossmann-fold domains"/>
    <property type="match status" value="1"/>
</dbReference>
<dbReference type="GO" id="GO:0009051">
    <property type="term" value="P:pentose-phosphate shunt, oxidative branch"/>
    <property type="evidence" value="ECO:0007669"/>
    <property type="project" value="TreeGrafter"/>
</dbReference>
<feature type="binding site" evidence="7">
    <location>
        <position position="190"/>
    </location>
    <ligand>
        <name>substrate</name>
    </ligand>
</feature>
<dbReference type="GO" id="GO:0050661">
    <property type="term" value="F:NADP binding"/>
    <property type="evidence" value="ECO:0007669"/>
    <property type="project" value="UniProtKB-UniRule"/>
</dbReference>
<dbReference type="GO" id="GO:0004345">
    <property type="term" value="F:glucose-6-phosphate dehydrogenase activity"/>
    <property type="evidence" value="ECO:0007669"/>
    <property type="project" value="UniProtKB-UniRule"/>
</dbReference>
<keyword evidence="4 7" id="KW-0521">NADP</keyword>
<protein>
    <recommendedName>
        <fullName evidence="7">Glucose-6-phosphate 1-dehydrogenase</fullName>
        <shortName evidence="7">G6PD</shortName>
        <ecNumber evidence="7">1.1.1.49</ecNumber>
    </recommendedName>
</protein>
<dbReference type="EC" id="1.1.1.49" evidence="7"/>
<feature type="active site" description="Proton acceptor" evidence="7">
    <location>
        <position position="248"/>
    </location>
</feature>
<dbReference type="HAMAP" id="MF_00966">
    <property type="entry name" value="G6PD"/>
    <property type="match status" value="1"/>
</dbReference>
<evidence type="ECO:0000256" key="7">
    <source>
        <dbReference type="HAMAP-Rule" id="MF_00966"/>
    </source>
</evidence>
<evidence type="ECO:0000256" key="3">
    <source>
        <dbReference type="ARBA" id="ARBA00022526"/>
    </source>
</evidence>
<dbReference type="EMBL" id="SHKP01000010">
    <property type="protein sequence ID" value="RZT91920.1"/>
    <property type="molecule type" value="Genomic_DNA"/>
</dbReference>
<evidence type="ECO:0000256" key="2">
    <source>
        <dbReference type="ARBA" id="ARBA00009975"/>
    </source>
</evidence>
<evidence type="ECO:0000256" key="4">
    <source>
        <dbReference type="ARBA" id="ARBA00022857"/>
    </source>
</evidence>
<dbReference type="FunFam" id="3.30.360.10:FF:000011">
    <property type="entry name" value="Glucose-6-phosphate 1-dehydrogenase"/>
    <property type="match status" value="1"/>
</dbReference>
<feature type="binding site" evidence="7">
    <location>
        <position position="243"/>
    </location>
    <ligand>
        <name>substrate</name>
    </ligand>
</feature>
<evidence type="ECO:0000313" key="11">
    <source>
        <dbReference type="Proteomes" id="UP000293671"/>
    </source>
</evidence>
<feature type="binding site" evidence="7">
    <location>
        <position position="348"/>
    </location>
    <ligand>
        <name>substrate</name>
    </ligand>
</feature>
<comment type="catalytic activity">
    <reaction evidence="7">
        <text>D-glucose 6-phosphate + NADP(+) = 6-phospho-D-glucono-1,5-lactone + NADPH + H(+)</text>
        <dbReference type="Rhea" id="RHEA:15841"/>
        <dbReference type="ChEBI" id="CHEBI:15378"/>
        <dbReference type="ChEBI" id="CHEBI:57783"/>
        <dbReference type="ChEBI" id="CHEBI:57955"/>
        <dbReference type="ChEBI" id="CHEBI:58349"/>
        <dbReference type="ChEBI" id="CHEBI:61548"/>
        <dbReference type="EC" id="1.1.1.49"/>
    </reaction>
</comment>
<feature type="binding site" evidence="7">
    <location>
        <position position="186"/>
    </location>
    <ligand>
        <name>substrate</name>
    </ligand>
</feature>
<evidence type="ECO:0000313" key="10">
    <source>
        <dbReference type="EMBL" id="RZT91920.1"/>
    </source>
</evidence>
<feature type="domain" description="Glucose-6-phosphate dehydrogenase NAD-binding" evidence="8">
    <location>
        <begin position="18"/>
        <end position="195"/>
    </location>
</feature>
<dbReference type="PRINTS" id="PR00079">
    <property type="entry name" value="G6PDHDRGNASE"/>
</dbReference>
<comment type="pathway">
    <text evidence="1 7">Carbohydrate degradation; pentose phosphate pathway; D-ribulose 5-phosphate from D-glucose 6-phosphate (oxidative stage): step 1/3.</text>
</comment>
<evidence type="ECO:0000256" key="5">
    <source>
        <dbReference type="ARBA" id="ARBA00023002"/>
    </source>
</evidence>
<dbReference type="AlphaFoldDB" id="A0A4Q7V8T9"/>
<name>A0A4Q7V8T9_9BURK</name>
<dbReference type="Proteomes" id="UP000293671">
    <property type="component" value="Unassembled WGS sequence"/>
</dbReference>
<comment type="caution">
    <text evidence="7">Lacks conserved residue(s) required for the propagation of feature annotation.</text>
</comment>
<evidence type="ECO:0000256" key="6">
    <source>
        <dbReference type="ARBA" id="ARBA00023277"/>
    </source>
</evidence>
<dbReference type="Gene3D" id="3.40.50.720">
    <property type="entry name" value="NAD(P)-binding Rossmann-like Domain"/>
    <property type="match status" value="1"/>
</dbReference>
<comment type="caution">
    <text evidence="10">The sequence shown here is derived from an EMBL/GenBank/DDBJ whole genome shotgun (WGS) entry which is preliminary data.</text>
</comment>
<dbReference type="PANTHER" id="PTHR23429">
    <property type="entry name" value="GLUCOSE-6-PHOSPHATE 1-DEHYDROGENASE G6PD"/>
    <property type="match status" value="1"/>
</dbReference>
<organism evidence="10 11">
    <name type="scientific">Rivibacter subsaxonicus</name>
    <dbReference type="NCBI Taxonomy" id="457575"/>
    <lineage>
        <taxon>Bacteria</taxon>
        <taxon>Pseudomonadati</taxon>
        <taxon>Pseudomonadota</taxon>
        <taxon>Betaproteobacteria</taxon>
        <taxon>Burkholderiales</taxon>
        <taxon>Rivibacter</taxon>
    </lineage>
</organism>
<keyword evidence="11" id="KW-1185">Reference proteome</keyword>
<evidence type="ECO:0000259" key="8">
    <source>
        <dbReference type="Pfam" id="PF00479"/>
    </source>
</evidence>
<dbReference type="UniPathway" id="UPA00115">
    <property type="reaction ID" value="UER00408"/>
</dbReference>
<dbReference type="InterPro" id="IPR019796">
    <property type="entry name" value="G6P_DH_AS"/>
</dbReference>
<gene>
    <name evidence="7" type="primary">zwf</name>
    <name evidence="10" type="ORF">EV670_3596</name>
</gene>
<dbReference type="NCBIfam" id="TIGR00871">
    <property type="entry name" value="zwf"/>
    <property type="match status" value="1"/>
</dbReference>
<evidence type="ECO:0000259" key="9">
    <source>
        <dbReference type="Pfam" id="PF02781"/>
    </source>
</evidence>
<dbReference type="PROSITE" id="PS00069">
    <property type="entry name" value="G6P_DEHYDROGENASE"/>
    <property type="match status" value="1"/>
</dbReference>
<dbReference type="Pfam" id="PF00479">
    <property type="entry name" value="G6PD_N"/>
    <property type="match status" value="1"/>
</dbReference>
<comment type="similarity">
    <text evidence="2 7">Belongs to the glucose-6-phosphate dehydrogenase family.</text>
</comment>
<dbReference type="GO" id="GO:0005829">
    <property type="term" value="C:cytosol"/>
    <property type="evidence" value="ECO:0007669"/>
    <property type="project" value="TreeGrafter"/>
</dbReference>
<dbReference type="InterPro" id="IPR036291">
    <property type="entry name" value="NAD(P)-bd_dom_sf"/>
</dbReference>
<feature type="binding site" evidence="7">
    <location>
        <position position="156"/>
    </location>
    <ligand>
        <name>NADP(+)</name>
        <dbReference type="ChEBI" id="CHEBI:58349"/>
    </ligand>
</feature>
<dbReference type="SUPFAM" id="SSF55347">
    <property type="entry name" value="Glyceraldehyde-3-phosphate dehydrogenase-like, C-terminal domain"/>
    <property type="match status" value="1"/>
</dbReference>
<sequence>MNENMTLDLPLTTCRALVMFGATGDLARRMLWPSLYALDCDGLLPPGFALIGAAHSKASDTEFVARIREAVQASANGGLFDAAVFDRFAARIRYVSVDAGTAGGIEPIRAALAESAPGEGGVIFYLSTPPTLIGPICGALRESGIADRASRVVVEKPIGTSVASAHETNEAINATFAEDQVFRIDHYLGKEAVQNLLALRFANAIFEPLWNANAIEQVQITVAETVGVEGRWGYYDNAGALRDMVQSHLLQLLCLVAMEPPASFTPSAVRNEKVKVLWSLRPITQADVGAHTVTGQYAEGYAGGKPVPGYREEEGANRSSDTETFVAIRAEIDNWRWAGVPFYLRTGKRLQRRSSEIVIQFKSAPTNIFAEVGASLAPNVLLIKLQPDEMITLSLMHKKAGLNEMALEQVGLDLSIEDVAGGSRRRIAYERMLLDVLRGNSSLFVRRDEVEAAWQWIDGIIEGWRTTGQKPRPYGAGSWGPSAAIGLPERFGHSWHE</sequence>